<dbReference type="PROSITE" id="PS50966">
    <property type="entry name" value="ZF_SWIM"/>
    <property type="match status" value="1"/>
</dbReference>
<feature type="compositionally biased region" description="Low complexity" evidence="5">
    <location>
        <begin position="2773"/>
        <end position="2784"/>
    </location>
</feature>
<feature type="region of interest" description="Disordered" evidence="5">
    <location>
        <begin position="1047"/>
        <end position="1108"/>
    </location>
</feature>
<evidence type="ECO:0000256" key="3">
    <source>
        <dbReference type="ARBA" id="ARBA00022833"/>
    </source>
</evidence>
<feature type="compositionally biased region" description="Low complexity" evidence="5">
    <location>
        <begin position="906"/>
        <end position="917"/>
    </location>
</feature>
<feature type="compositionally biased region" description="Low complexity" evidence="5">
    <location>
        <begin position="154"/>
        <end position="166"/>
    </location>
</feature>
<dbReference type="Pfam" id="PF25572">
    <property type="entry name" value="TPR_ZSWIM8"/>
    <property type="match status" value="1"/>
</dbReference>
<feature type="region of interest" description="Disordered" evidence="5">
    <location>
        <begin position="45"/>
        <end position="238"/>
    </location>
</feature>
<dbReference type="PANTHER" id="PTHR22619">
    <property type="entry name" value="ZINC FINGER SWIM DOMAIN CONTAINING PROTEIN 4, 5, 6"/>
    <property type="match status" value="1"/>
</dbReference>
<feature type="compositionally biased region" description="Low complexity" evidence="5">
    <location>
        <begin position="864"/>
        <end position="879"/>
    </location>
</feature>
<feature type="compositionally biased region" description="Low complexity" evidence="5">
    <location>
        <begin position="1686"/>
        <end position="1729"/>
    </location>
</feature>
<feature type="compositionally biased region" description="Polar residues" evidence="5">
    <location>
        <begin position="2792"/>
        <end position="2811"/>
    </location>
</feature>
<keyword evidence="8" id="KW-1185">Reference proteome</keyword>
<keyword evidence="1" id="KW-0479">Metal-binding</keyword>
<evidence type="ECO:0000256" key="1">
    <source>
        <dbReference type="ARBA" id="ARBA00022723"/>
    </source>
</evidence>
<feature type="compositionally biased region" description="Polar residues" evidence="5">
    <location>
        <begin position="1236"/>
        <end position="1273"/>
    </location>
</feature>
<keyword evidence="3" id="KW-0862">Zinc</keyword>
<feature type="region of interest" description="Disordered" evidence="5">
    <location>
        <begin position="2773"/>
        <end position="2829"/>
    </location>
</feature>
<feature type="compositionally biased region" description="Polar residues" evidence="5">
    <location>
        <begin position="835"/>
        <end position="852"/>
    </location>
</feature>
<dbReference type="STRING" id="112268.A0A182VV60"/>
<dbReference type="GO" id="GO:0031462">
    <property type="term" value="C:Cul2-RING ubiquitin ligase complex"/>
    <property type="evidence" value="ECO:0007669"/>
    <property type="project" value="TreeGrafter"/>
</dbReference>
<feature type="compositionally biased region" description="Low complexity" evidence="5">
    <location>
        <begin position="72"/>
        <end position="98"/>
    </location>
</feature>
<evidence type="ECO:0000256" key="5">
    <source>
        <dbReference type="SAM" id="MobiDB-lite"/>
    </source>
</evidence>
<dbReference type="GO" id="GO:0008270">
    <property type="term" value="F:zinc ion binding"/>
    <property type="evidence" value="ECO:0007669"/>
    <property type="project" value="UniProtKB-KW"/>
</dbReference>
<dbReference type="Pfam" id="PF21055">
    <property type="entry name" value="ZSWIM4-8_C"/>
    <property type="match status" value="1"/>
</dbReference>
<feature type="compositionally biased region" description="Low complexity" evidence="5">
    <location>
        <begin position="2812"/>
        <end position="2823"/>
    </location>
</feature>
<feature type="compositionally biased region" description="Low complexity" evidence="5">
    <location>
        <begin position="2218"/>
        <end position="2232"/>
    </location>
</feature>
<feature type="compositionally biased region" description="Low complexity" evidence="5">
    <location>
        <begin position="1085"/>
        <end position="1106"/>
    </location>
</feature>
<evidence type="ECO:0000313" key="8">
    <source>
        <dbReference type="Proteomes" id="UP000075920"/>
    </source>
</evidence>
<feature type="region of interest" description="Disordered" evidence="5">
    <location>
        <begin position="1206"/>
        <end position="1273"/>
    </location>
</feature>
<evidence type="ECO:0000259" key="6">
    <source>
        <dbReference type="PROSITE" id="PS50966"/>
    </source>
</evidence>
<evidence type="ECO:0000256" key="2">
    <source>
        <dbReference type="ARBA" id="ARBA00022771"/>
    </source>
</evidence>
<feature type="compositionally biased region" description="Low complexity" evidence="5">
    <location>
        <begin position="968"/>
        <end position="981"/>
    </location>
</feature>
<feature type="region of interest" description="Disordered" evidence="5">
    <location>
        <begin position="1573"/>
        <end position="1620"/>
    </location>
</feature>
<feature type="domain" description="SWIM-type" evidence="6">
    <location>
        <begin position="393"/>
        <end position="429"/>
    </location>
</feature>
<feature type="compositionally biased region" description="Gly residues" evidence="5">
    <location>
        <begin position="2206"/>
        <end position="2217"/>
    </location>
</feature>
<feature type="region of interest" description="Disordered" evidence="5">
    <location>
        <begin position="2060"/>
        <end position="2147"/>
    </location>
</feature>
<feature type="compositionally biased region" description="Basic residues" evidence="5">
    <location>
        <begin position="928"/>
        <end position="938"/>
    </location>
</feature>
<dbReference type="PANTHER" id="PTHR22619:SF1">
    <property type="entry name" value="ZINC FINGER SWIM DOMAIN-CONTAINING PROTEIN 8"/>
    <property type="match status" value="1"/>
</dbReference>
<proteinExistence type="predicted"/>
<name>A0A182VV60_9DIPT</name>
<feature type="compositionally biased region" description="Low complexity" evidence="5">
    <location>
        <begin position="212"/>
        <end position="238"/>
    </location>
</feature>
<accession>A0A182VV60</accession>
<dbReference type="InterPro" id="IPR057945">
    <property type="entry name" value="TPR_ZSWIM8"/>
</dbReference>
<dbReference type="InterPro" id="IPR048370">
    <property type="entry name" value="ZSWIM4-8_C"/>
</dbReference>
<sequence>MEKIYIYQQSRTNVQAGVPLPGSVSGQLLCAVCSALPTDAQTILANTSNSAGGGPERPTPPADDGSQQPQTSHSSVGPAVGSSSSSNSGTNGRNTSAGQEPGTAGGRNVAVASTSTLAGGMAGHTSGAGASYPSTSSGNSNQQHVNHHLHQHHLQQQNHGNNNSNNEPDGGIGEWNPLEHGGGGGPSGGGGGGGGAGGGNAGGNNHNHHHNSPAAGGNGRENNNAGNNVANQNNNQNAEEIDRFSFEDSDRFEEDSLCSWSSEPESVCNNWRGWKKPAGTINSFGGGSGRRYNEGEPTSLTELSARCVAFYIPFELVEQMYPPVPEPIMLRIAFWSFPDNEEDIRLYSCLANSSADEFHRGELLFKNRAVKDPLQIGFHLSATVVQMQPRNQYNVAVTFDRRKISSCSCTCLPTTYWCSHVVAVCLYRIHCPTKVSLRAPVSESLSRLQREQLQKFAQYLISEQSQQILPIAQRLLDELLSAQPTTINTVYGAPDPTAGASVNDQTNWYLDEKTLHDNIKKILFKFCQPTPMVFSDVNYLTNSAPPAAAEWSSLLRPLRGREPEGMWNLLSIVREMYRRCDRNAVRLLEIITEEVMACDQILVWWFNIKLALLVGSNGHGGGGGGGGGGKHGNTHSNLNATQHACASLCDEIVVLWRLAALNPGLAPDERDMLHAQFTTWHLKILDRVAKNMVASSSHSSKQQQNLRNDAELFAGFKPAIEACYLDWEDYPIEGVTHTQDTNPMYHCPFTCFKQNGDSRTETSVPSQVTSTGPMSMSQGNVKQFQMMVHHYHHHHSYHADYPQPQRNLSMPCSSNVSTGMGGGTDRYRNITTVASSSRTAVEQQHGGTSSAGLPQASVAAPTPSTSNVSTVSTDNVTNVGGSERIECSGHGITGGSTAGNYDPSADDNANNGAAGSNKRTGVGDVGSKNHHHRTRAHRDRLTYCSSSNNSSSDSVPDRLNQSVGDVGAAEAESSSKAHSSAGTAVSITKLDSSTRTGSVGGRNVGVRCAAIGAGGNRSSVSSEGFCENEDDLAVVADEKLQHYLLPGEVAKKNDEDGSSMPMASATAGDMSGTGTSGNADPNLPLLSVSNSSSSSSSSSTSLSSSSAATDLLQKKKVAVEGTGSLSSESSNENSILNDMNNYEISGNIKLYEVLDMVESGKAVKPEPVKHSNSKHNSAKRHGSSEGSSDNAVMAEQVAPSSVDISAAATAAEQSRPEGSLASAQQEPQPSTSQQTIAATGQQASLKPTKQQQHQSAGGTQPQPGTSDSKQQQMFSNIKPTEDAWDILFARAEGLHAHGHGREACTLGVRLASEMLANPPNLMIDLPPPPKKKGKKHNVNPISHQLSVLASATLSKCAFLCTVLAENSEHYHLAFRVCLFGLEMSRPPASTKPLEVKLANQESDLLALLKRIPLGNEELKAIRDRAEQLRDGTLKSRGEALLPIMLASFLFDALVMPSVVGRENRMKMMSSAYRYPTDENLGFEAAVAALGLKANVSEAEHPLLCEGTRRQRGDLALTLLSYYKDEPRKICRIMEKLLDREIHVLIKTPLLPSYYSNNPPTRSQTSQLRLDEYEASNNGGSSNHHPHQLHPYGGNGGGRSSSSTGSSELQQQPSGSVAAAHLSQGSEFGLANSSRPQSSTSAEVEAGIGALNLGGVPTTNANSSGTTSTTTTNSNVGSGMLAGTGGSTTTAGSSSGSNAAGMNTAAAGAGPSTSLTATVTTGATSSVTSTRSKDSRYKGKRAYPSIPNQPSEASAHFMFELAKNVLNKAGGTSATSLFTQATTTQNHQGPHRGLHMCAFQLGLYALGLHNCVSPNWLSRTYSSHVSWIIGQAMDIGAPAISFLIDTWEGHLTPPEAASMADRASSRGWDSNMVNPAAELALSVLPHAAALNPNEIQRAILQCKEQSDRMLERACIMVETAAKGGGVYPEVLFQVSRYWYELYLRNTPGGEMEPEEQHDVVVNLMQLMEPGADGGVLGAPITGVPSQPGNGPAGGVPPPVGGGTTPQQPYPPHQHQPVSGLAPIGMTPYGGYGYGTIYHHQNTLQYAHPTNPVHQMYMATPLQFQYPPPPPPGGQGGQPQQPQPSTVGYGQQQQPPQQPLGSINPAAVAAYQSMQQHGVPPQAYGTPPQYQPVPGVPVQPQGPPTNPGQMQQNMQQFYGGSQAAVAAAMQHQQQLPGVQPVQVGGPQGPPQLAPPLPPAVSGTQPPGGVSGPMGPGGPQGPTSGQQVPAGMPVVGPGGSNMRPQHAVGVGGPPYAAAYGPASVTGGSGSGIQPLPPQSGSGNTSGQVRARHPHHSNTAQLRYLLATYNAGMLALETLARRVHDDRPQAKYARNPPYGEDVKWLLRISKKLGTQYLHQFCVCVVNSIVSPFVLHEVAIESAHYLSRNNPALVMHHLRSALTPLMSKCQSMYFQCIHQKLYHLTIADYEDFTSTILSARNAFQITPEGNAQFKDWLQSIKRLDSIGSELNMMLAAAAAATAASAATSNSCNSVSNEPSYNISKIGNTSINHTNGHAADVAPLNANTQTVSVATSSPPASTSSSCSLVGSANPQIVSPSPALMYDEIQLVSANQEAILPQPGKPSSNLIVSSTVTAGSLRSIPTTANVTETVSPLMVSMAGSKTSTTASTSAAVGIIPPSSVQQTAKQQQMLHVKLNVSQPPLTGAVTAGKLGSASDAGACSRKASGAVTASATVNRTIVTAGSKIDTQNDTTQQRVAAVHNLAPAEASTHMQPPNVVGPVIVNGTNSTVAGSVASSNKNITVPGGEESATSVLYYPPSQQQRPSKQPSEQLRHPPQEQQPQRAAKQLTEQCNSTDNSNSFCNNGNSSNRDRRTLLPPVRHSYHCLCPHRLVLLQEAQHPNPIAAAAAAMAAGYGAAAAAAASVPAAISARPGAK</sequence>
<feature type="compositionally biased region" description="Low complexity" evidence="5">
    <location>
        <begin position="1657"/>
        <end position="1678"/>
    </location>
</feature>
<dbReference type="VEuPathDB" id="VectorBase:AMIN001955"/>
<feature type="compositionally biased region" description="Pro residues" evidence="5">
    <location>
        <begin position="2127"/>
        <end position="2144"/>
    </location>
</feature>
<feature type="region of interest" description="Disordered" evidence="5">
    <location>
        <begin position="1651"/>
        <end position="1748"/>
    </location>
</feature>
<feature type="compositionally biased region" description="Pro residues" evidence="5">
    <location>
        <begin position="2185"/>
        <end position="2196"/>
    </location>
</feature>
<feature type="region of interest" description="Disordered" evidence="5">
    <location>
        <begin position="835"/>
        <end position="984"/>
    </location>
</feature>
<evidence type="ECO:0000313" key="7">
    <source>
        <dbReference type="EnsemblMetazoa" id="AMIN001955-PA"/>
    </source>
</evidence>
<dbReference type="EnsemblMetazoa" id="AMIN001955-RA">
    <property type="protein sequence ID" value="AMIN001955-PA"/>
    <property type="gene ID" value="AMIN001955"/>
</dbReference>
<keyword evidence="2 4" id="KW-0863">Zinc-finger</keyword>
<reference evidence="8" key="1">
    <citation type="submission" date="2013-03" db="EMBL/GenBank/DDBJ databases">
        <title>The Genome Sequence of Anopheles minimus MINIMUS1.</title>
        <authorList>
            <consortium name="The Broad Institute Genomics Platform"/>
            <person name="Neafsey D.E."/>
            <person name="Walton C."/>
            <person name="Walker B."/>
            <person name="Young S.K."/>
            <person name="Zeng Q."/>
            <person name="Gargeya S."/>
            <person name="Fitzgerald M."/>
            <person name="Haas B."/>
            <person name="Abouelleil A."/>
            <person name="Allen A.W."/>
            <person name="Alvarado L."/>
            <person name="Arachchi H.M."/>
            <person name="Berlin A.M."/>
            <person name="Chapman S.B."/>
            <person name="Gainer-Dewar J."/>
            <person name="Goldberg J."/>
            <person name="Griggs A."/>
            <person name="Gujja S."/>
            <person name="Hansen M."/>
            <person name="Howarth C."/>
            <person name="Imamovic A."/>
            <person name="Ireland A."/>
            <person name="Larimer J."/>
            <person name="McCowan C."/>
            <person name="Murphy C."/>
            <person name="Pearson M."/>
            <person name="Poon T.W."/>
            <person name="Priest M."/>
            <person name="Roberts A."/>
            <person name="Saif S."/>
            <person name="Shea T."/>
            <person name="Sisk P."/>
            <person name="Sykes S."/>
            <person name="Wortman J."/>
            <person name="Nusbaum C."/>
            <person name="Birren B."/>
        </authorList>
    </citation>
    <scope>NUCLEOTIDE SEQUENCE [LARGE SCALE GENOMIC DNA]</scope>
    <source>
        <strain evidence="8">MINIMUS1</strain>
    </source>
</reference>
<dbReference type="Proteomes" id="UP000075920">
    <property type="component" value="Unassembled WGS sequence"/>
</dbReference>
<dbReference type="InterPro" id="IPR007527">
    <property type="entry name" value="Znf_SWIM"/>
</dbReference>
<feature type="compositionally biased region" description="Low complexity" evidence="5">
    <location>
        <begin position="1221"/>
        <end position="1235"/>
    </location>
</feature>
<feature type="region of interest" description="Disordered" evidence="5">
    <location>
        <begin position="1163"/>
        <end position="1191"/>
    </location>
</feature>
<feature type="region of interest" description="Disordered" evidence="5">
    <location>
        <begin position="2262"/>
        <end position="2288"/>
    </location>
</feature>
<feature type="compositionally biased region" description="Low complexity" evidence="5">
    <location>
        <begin position="945"/>
        <end position="954"/>
    </location>
</feature>
<feature type="compositionally biased region" description="Gly residues" evidence="5">
    <location>
        <begin position="180"/>
        <end position="202"/>
    </location>
</feature>
<evidence type="ECO:0000256" key="4">
    <source>
        <dbReference type="PROSITE-ProRule" id="PRU00325"/>
    </source>
</evidence>
<feature type="region of interest" description="Disordered" evidence="5">
    <location>
        <begin position="2176"/>
        <end position="2237"/>
    </location>
</feature>
<reference evidence="7" key="2">
    <citation type="submission" date="2020-05" db="UniProtKB">
        <authorList>
            <consortium name="EnsemblMetazoa"/>
        </authorList>
    </citation>
    <scope>IDENTIFICATION</scope>
    <source>
        <strain evidence="7">MINIMUS1</strain>
    </source>
</reference>
<feature type="region of interest" description="Disordered" evidence="5">
    <location>
        <begin position="1982"/>
        <end position="2020"/>
    </location>
</feature>
<organism evidence="7 8">
    <name type="scientific">Anopheles minimus</name>
    <dbReference type="NCBI Taxonomy" id="112268"/>
    <lineage>
        <taxon>Eukaryota</taxon>
        <taxon>Metazoa</taxon>
        <taxon>Ecdysozoa</taxon>
        <taxon>Arthropoda</taxon>
        <taxon>Hexapoda</taxon>
        <taxon>Insecta</taxon>
        <taxon>Pterygota</taxon>
        <taxon>Neoptera</taxon>
        <taxon>Endopterygota</taxon>
        <taxon>Diptera</taxon>
        <taxon>Nematocera</taxon>
        <taxon>Culicoidea</taxon>
        <taxon>Culicidae</taxon>
        <taxon>Anophelinae</taxon>
        <taxon>Anopheles</taxon>
    </lineage>
</organism>
<feature type="compositionally biased region" description="Polar residues" evidence="5">
    <location>
        <begin position="2275"/>
        <end position="2284"/>
    </location>
</feature>
<protein>
    <recommendedName>
        <fullName evidence="6">SWIM-type domain-containing protein</fullName>
    </recommendedName>
</protein>
<feature type="compositionally biased region" description="Basic residues" evidence="5">
    <location>
        <begin position="1171"/>
        <end position="1181"/>
    </location>
</feature>